<name>A0ABR2M6S6_9ASPA</name>
<protein>
    <submittedName>
        <fullName evidence="1">Cytochrome P450 85A1</fullName>
    </submittedName>
</protein>
<sequence>MLGLISPPMIRDHLLPKVDEFMSSHLSNWSDEVIDIQEKIKEIARIETGPVSDALKAEVFPLVLGTLSLLISRAIELQSMEKMDAPAPATTSSMVTSSLANKIFSLMDIENRTDSWLTTAVAISSRLPPF</sequence>
<dbReference type="EMBL" id="JBBWWR010000011">
    <property type="protein sequence ID" value="KAK8959867.1"/>
    <property type="molecule type" value="Genomic_DNA"/>
</dbReference>
<evidence type="ECO:0000313" key="2">
    <source>
        <dbReference type="Proteomes" id="UP001412067"/>
    </source>
</evidence>
<evidence type="ECO:0000313" key="1">
    <source>
        <dbReference type="EMBL" id="KAK8959867.1"/>
    </source>
</evidence>
<comment type="caution">
    <text evidence="1">The sequence shown here is derived from an EMBL/GenBank/DDBJ whole genome shotgun (WGS) entry which is preliminary data.</text>
</comment>
<organism evidence="1 2">
    <name type="scientific">Platanthera guangdongensis</name>
    <dbReference type="NCBI Taxonomy" id="2320717"/>
    <lineage>
        <taxon>Eukaryota</taxon>
        <taxon>Viridiplantae</taxon>
        <taxon>Streptophyta</taxon>
        <taxon>Embryophyta</taxon>
        <taxon>Tracheophyta</taxon>
        <taxon>Spermatophyta</taxon>
        <taxon>Magnoliopsida</taxon>
        <taxon>Liliopsida</taxon>
        <taxon>Asparagales</taxon>
        <taxon>Orchidaceae</taxon>
        <taxon>Orchidoideae</taxon>
        <taxon>Orchideae</taxon>
        <taxon>Orchidinae</taxon>
        <taxon>Platanthera</taxon>
    </lineage>
</organism>
<proteinExistence type="predicted"/>
<accession>A0ABR2M6S6</accession>
<keyword evidence="2" id="KW-1185">Reference proteome</keyword>
<reference evidence="1 2" key="1">
    <citation type="journal article" date="2022" name="Nat. Plants">
        <title>Genomes of leafy and leafless Platanthera orchids illuminate the evolution of mycoheterotrophy.</title>
        <authorList>
            <person name="Li M.H."/>
            <person name="Liu K.W."/>
            <person name="Li Z."/>
            <person name="Lu H.C."/>
            <person name="Ye Q.L."/>
            <person name="Zhang D."/>
            <person name="Wang J.Y."/>
            <person name="Li Y.F."/>
            <person name="Zhong Z.M."/>
            <person name="Liu X."/>
            <person name="Yu X."/>
            <person name="Liu D.K."/>
            <person name="Tu X.D."/>
            <person name="Liu B."/>
            <person name="Hao Y."/>
            <person name="Liao X.Y."/>
            <person name="Jiang Y.T."/>
            <person name="Sun W.H."/>
            <person name="Chen J."/>
            <person name="Chen Y.Q."/>
            <person name="Ai Y."/>
            <person name="Zhai J.W."/>
            <person name="Wu S.S."/>
            <person name="Zhou Z."/>
            <person name="Hsiao Y.Y."/>
            <person name="Wu W.L."/>
            <person name="Chen Y.Y."/>
            <person name="Lin Y.F."/>
            <person name="Hsu J.L."/>
            <person name="Li C.Y."/>
            <person name="Wang Z.W."/>
            <person name="Zhao X."/>
            <person name="Zhong W.Y."/>
            <person name="Ma X.K."/>
            <person name="Ma L."/>
            <person name="Huang J."/>
            <person name="Chen G.Z."/>
            <person name="Huang M.Z."/>
            <person name="Huang L."/>
            <person name="Peng D.H."/>
            <person name="Luo Y.B."/>
            <person name="Zou S.Q."/>
            <person name="Chen S.P."/>
            <person name="Lan S."/>
            <person name="Tsai W.C."/>
            <person name="Van de Peer Y."/>
            <person name="Liu Z.J."/>
        </authorList>
    </citation>
    <scope>NUCLEOTIDE SEQUENCE [LARGE SCALE GENOMIC DNA]</scope>
    <source>
        <strain evidence="1">Lor288</strain>
    </source>
</reference>
<gene>
    <name evidence="1" type="primary">CYP85A1</name>
    <name evidence="1" type="ORF">KSP40_PGU021977</name>
</gene>
<dbReference type="Proteomes" id="UP001412067">
    <property type="component" value="Unassembled WGS sequence"/>
</dbReference>